<dbReference type="PANTHER" id="PTHR42733:SF2">
    <property type="entry name" value="DJ-1_THIJ_PFPI FAMILY PROTEIN"/>
    <property type="match status" value="1"/>
</dbReference>
<organism evidence="3 4">
    <name type="scientific">Anaeramoeba flamelloides</name>
    <dbReference type="NCBI Taxonomy" id="1746091"/>
    <lineage>
        <taxon>Eukaryota</taxon>
        <taxon>Metamonada</taxon>
        <taxon>Anaeramoebidae</taxon>
        <taxon>Anaeramoeba</taxon>
    </lineage>
</organism>
<dbReference type="PROSITE" id="PS51276">
    <property type="entry name" value="PEPTIDASE_C56_PFPI"/>
    <property type="match status" value="1"/>
</dbReference>
<accession>A0ABQ8Y0J1</accession>
<dbReference type="Gene3D" id="3.40.50.880">
    <property type="match status" value="1"/>
</dbReference>
<proteinExistence type="inferred from homology"/>
<dbReference type="NCBIfam" id="TIGR01382">
    <property type="entry name" value="PfpI"/>
    <property type="match status" value="1"/>
</dbReference>
<comment type="caution">
    <text evidence="3">The sequence shown here is derived from an EMBL/GenBank/DDBJ whole genome shotgun (WGS) entry which is preliminary data.</text>
</comment>
<dbReference type="CDD" id="cd03169">
    <property type="entry name" value="GATase1_PfpI_1"/>
    <property type="match status" value="1"/>
</dbReference>
<comment type="similarity">
    <text evidence="1">Belongs to the peptidase C56 family.</text>
</comment>
<sequence length="190" mass="20942">MSKKLLMLCGDFMEDYETMVPFVALQCLGHKVIAVCKGKKSGETVKTSVHDFEGQQTYSEKVGHNFWLNGNFNEVLNELDSFDGLVIPGGRAPEYIRLEKEVITITKHFLENNKPIAVICHGPLVLVAAGGLKGRECSAYPACGPDVTLSGGKYIKVESGQSHVEGNIVSAPDWTCMVPWIQNYHKLLTK</sequence>
<dbReference type="InterPro" id="IPR029062">
    <property type="entry name" value="Class_I_gatase-like"/>
</dbReference>
<dbReference type="Pfam" id="PF01965">
    <property type="entry name" value="DJ-1_PfpI"/>
    <property type="match status" value="1"/>
</dbReference>
<dbReference type="InterPro" id="IPR006286">
    <property type="entry name" value="C56_PfpI-like"/>
</dbReference>
<dbReference type="PANTHER" id="PTHR42733">
    <property type="entry name" value="DJ-1 PROTEIN"/>
    <property type="match status" value="1"/>
</dbReference>
<evidence type="ECO:0000313" key="4">
    <source>
        <dbReference type="Proteomes" id="UP001150062"/>
    </source>
</evidence>
<evidence type="ECO:0000256" key="1">
    <source>
        <dbReference type="ARBA" id="ARBA00008542"/>
    </source>
</evidence>
<dbReference type="Proteomes" id="UP001150062">
    <property type="component" value="Unassembled WGS sequence"/>
</dbReference>
<evidence type="ECO:0000313" key="3">
    <source>
        <dbReference type="EMBL" id="KAJ6237769.1"/>
    </source>
</evidence>
<dbReference type="EMBL" id="JAOAOG010000237">
    <property type="protein sequence ID" value="KAJ6237769.1"/>
    <property type="molecule type" value="Genomic_DNA"/>
</dbReference>
<evidence type="ECO:0000259" key="2">
    <source>
        <dbReference type="Pfam" id="PF01965"/>
    </source>
</evidence>
<feature type="domain" description="DJ-1/PfpI" evidence="2">
    <location>
        <begin position="3"/>
        <end position="182"/>
    </location>
</feature>
<dbReference type="InterPro" id="IPR002818">
    <property type="entry name" value="DJ-1/PfpI"/>
</dbReference>
<name>A0ABQ8Y0J1_9EUKA</name>
<reference evidence="3" key="1">
    <citation type="submission" date="2022-08" db="EMBL/GenBank/DDBJ databases">
        <title>Novel sulfate-reducing endosymbionts in the free-living metamonad Anaeramoeba.</title>
        <authorList>
            <person name="Jerlstrom-Hultqvist J."/>
            <person name="Cepicka I."/>
            <person name="Gallot-Lavallee L."/>
            <person name="Salas-Leiva D."/>
            <person name="Curtis B.A."/>
            <person name="Zahonova K."/>
            <person name="Pipaliya S."/>
            <person name="Dacks J."/>
            <person name="Roger A.J."/>
        </authorList>
    </citation>
    <scope>NUCLEOTIDE SEQUENCE</scope>
    <source>
        <strain evidence="3">Schooner1</strain>
    </source>
</reference>
<dbReference type="SUPFAM" id="SSF52317">
    <property type="entry name" value="Class I glutamine amidotransferase-like"/>
    <property type="match status" value="1"/>
</dbReference>
<keyword evidence="4" id="KW-1185">Reference proteome</keyword>
<protein>
    <submittedName>
        <fullName evidence="3">Dj-1/thij/pfpi family protein</fullName>
    </submittedName>
</protein>
<gene>
    <name evidence="3" type="ORF">M0813_26562</name>
</gene>